<dbReference type="GeneID" id="18247002"/>
<dbReference type="PROSITE" id="PS00227">
    <property type="entry name" value="TUBULIN"/>
    <property type="match status" value="1"/>
</dbReference>
<keyword evidence="8" id="KW-0206">Cytoskeleton</keyword>
<comment type="subcellular location">
    <subcellularLocation>
        <location evidence="1">Cytoplasm</location>
        <location evidence="1">Cytoskeleton</location>
        <location evidence="1">Microtubule organizing center</location>
    </subcellularLocation>
</comment>
<dbReference type="Gene3D" id="1.10.287.600">
    <property type="entry name" value="Helix hairpin bin"/>
    <property type="match status" value="1"/>
</dbReference>
<name>G3B2R3_CANTC</name>
<evidence type="ECO:0000256" key="9">
    <source>
        <dbReference type="RuleBase" id="RU000352"/>
    </source>
</evidence>
<evidence type="ECO:0000313" key="13">
    <source>
        <dbReference type="Proteomes" id="UP000000707"/>
    </source>
</evidence>
<comment type="function">
    <text evidence="9">Tubulin is the major constituent of microtubules, protein filaments consisting of alpha- and beta-tubulin heterodimers. Gamma-tubulin is a key component of the gamma-tubulin ring complex (gTuRC) which mediates microtubule nucleation. The gTuRC regulates the minus-end nucleation of alpha-beta tubulin heterodimers that grow into microtubule protafilaments, a critical step in centrosome duplication and spindle formation.</text>
</comment>
<dbReference type="SUPFAM" id="SSF55307">
    <property type="entry name" value="Tubulin C-terminal domain-like"/>
    <property type="match status" value="1"/>
</dbReference>
<dbReference type="GO" id="GO:0031122">
    <property type="term" value="P:cytoplasmic microtubule organization"/>
    <property type="evidence" value="ECO:0007669"/>
    <property type="project" value="InterPro"/>
</dbReference>
<feature type="region of interest" description="Disordered" evidence="10">
    <location>
        <begin position="32"/>
        <end position="57"/>
    </location>
</feature>
<dbReference type="InterPro" id="IPR002454">
    <property type="entry name" value="Gamma_tubulin"/>
</dbReference>
<keyword evidence="7 9" id="KW-0342">GTP-binding</keyword>
<dbReference type="eggNOG" id="KOG1374">
    <property type="taxonomic scope" value="Eukaryota"/>
</dbReference>
<dbReference type="InterPro" id="IPR036525">
    <property type="entry name" value="Tubulin/FtsZ_GTPase_sf"/>
</dbReference>
<sequence length="494" mass="55270">MPGETITIQAGQCGNQVGTQFWSQLALEHGLLPDGTSTPYPQDQEQPEFDGQRAGTTNHREDRAELFFTLSDSGKYTPRSVLIDLEPSVIQRATNGFPMFNPRNIHLSETGDGAANNWSRGYAYGTQHVEELLEIIDRESDRCENLSTFQVIHSVAGGTGSGVGSYLLEELNDRFGAKKLITTSSIFPSSEKTSDVIVQPYNTLLTLDRLIDCSDWTTVFDNDSLNKIQNDVFGLSQTSDLQFENSNNAFNTTNKLISYVIASISNPIRFPGYMYTSYESILSSLIPVPELKFLSASIAPFADLSAFHSGSSKPHLSNMNEYDLILELLDDKYKMNKIGTTKPKYISMFTYLIGSDLNQDEIRKGKLKALKRLEFVPWTPSSISVVNGKKSPFMYGTHTSKHKNLNGLSISNNTSMVPFLIKILQQYDALAKRGAFINSYIDADTVGDKNSERERVLDNFNQCKEHVLSVIDEYKACQAMEFLEDDLLEVDEMM</sequence>
<dbReference type="EMBL" id="GL996515">
    <property type="protein sequence ID" value="EGV64739.1"/>
    <property type="molecule type" value="Genomic_DNA"/>
</dbReference>
<comment type="similarity">
    <text evidence="2 9">Belongs to the tubulin family.</text>
</comment>
<dbReference type="Pfam" id="PF00091">
    <property type="entry name" value="Tubulin"/>
    <property type="match status" value="1"/>
</dbReference>
<gene>
    <name evidence="12" type="ORF">CANTEDRAFT_113521</name>
</gene>
<dbReference type="AlphaFoldDB" id="G3B2R3"/>
<feature type="compositionally biased region" description="Polar residues" evidence="10">
    <location>
        <begin position="35"/>
        <end position="44"/>
    </location>
</feature>
<evidence type="ECO:0000256" key="4">
    <source>
        <dbReference type="ARBA" id="ARBA00022490"/>
    </source>
</evidence>
<keyword evidence="13" id="KW-1185">Reference proteome</keyword>
<proteinExistence type="inferred from homology"/>
<evidence type="ECO:0000256" key="7">
    <source>
        <dbReference type="ARBA" id="ARBA00023134"/>
    </source>
</evidence>
<dbReference type="PRINTS" id="PR01161">
    <property type="entry name" value="TUBULIN"/>
</dbReference>
<dbReference type="GO" id="GO:0007020">
    <property type="term" value="P:microtubule nucleation"/>
    <property type="evidence" value="ECO:0007669"/>
    <property type="project" value="InterPro"/>
</dbReference>
<dbReference type="InterPro" id="IPR008280">
    <property type="entry name" value="Tub_FtsZ_C"/>
</dbReference>
<feature type="domain" description="Tubulin/FtsZ GTPase" evidence="11">
    <location>
        <begin position="64"/>
        <end position="272"/>
    </location>
</feature>
<evidence type="ECO:0000256" key="1">
    <source>
        <dbReference type="ARBA" id="ARBA00004267"/>
    </source>
</evidence>
<accession>G3B2R3</accession>
<dbReference type="Proteomes" id="UP000000707">
    <property type="component" value="Unassembled WGS sequence"/>
</dbReference>
<dbReference type="InterPro" id="IPR023123">
    <property type="entry name" value="Tubulin_C"/>
</dbReference>
<evidence type="ECO:0000259" key="11">
    <source>
        <dbReference type="SMART" id="SM00864"/>
    </source>
</evidence>
<dbReference type="CDD" id="cd02188">
    <property type="entry name" value="gamma_tubulin"/>
    <property type="match status" value="1"/>
</dbReference>
<evidence type="ECO:0000256" key="5">
    <source>
        <dbReference type="ARBA" id="ARBA00022701"/>
    </source>
</evidence>
<organism evidence="13">
    <name type="scientific">Candida tenuis (strain ATCC 10573 / BCRC 21748 / CBS 615 / JCM 9827 / NBRC 10315 / NRRL Y-1498 / VKM Y-70)</name>
    <name type="common">Yeast</name>
    <name type="synonym">Yamadazyma tenuis</name>
    <dbReference type="NCBI Taxonomy" id="590646"/>
    <lineage>
        <taxon>Eukaryota</taxon>
        <taxon>Fungi</taxon>
        <taxon>Dikarya</taxon>
        <taxon>Ascomycota</taxon>
        <taxon>Saccharomycotina</taxon>
        <taxon>Pichiomycetes</taxon>
        <taxon>Debaryomycetaceae</taxon>
        <taxon>Yamadazyma</taxon>
    </lineage>
</organism>
<dbReference type="Gene3D" id="3.40.50.1440">
    <property type="entry name" value="Tubulin/FtsZ, GTPase domain"/>
    <property type="match status" value="1"/>
</dbReference>
<protein>
    <recommendedName>
        <fullName evidence="3 9">Tubulin gamma chain</fullName>
    </recommendedName>
</protein>
<dbReference type="InterPro" id="IPR018316">
    <property type="entry name" value="Tubulin/FtsZ_2-layer-sand-dom"/>
</dbReference>
<dbReference type="Pfam" id="PF03953">
    <property type="entry name" value="Tubulin_C"/>
    <property type="match status" value="1"/>
</dbReference>
<dbReference type="InterPro" id="IPR003008">
    <property type="entry name" value="Tubulin_FtsZ_GTPase"/>
</dbReference>
<dbReference type="SMART" id="SM00864">
    <property type="entry name" value="Tubulin"/>
    <property type="match status" value="1"/>
</dbReference>
<evidence type="ECO:0000313" key="12">
    <source>
        <dbReference type="EMBL" id="EGV64739.1"/>
    </source>
</evidence>
<keyword evidence="5 9" id="KW-0493">Microtubule</keyword>
<evidence type="ECO:0000256" key="6">
    <source>
        <dbReference type="ARBA" id="ARBA00022741"/>
    </source>
</evidence>
<keyword evidence="4" id="KW-0963">Cytoplasm</keyword>
<keyword evidence="6 9" id="KW-0547">Nucleotide-binding</keyword>
<dbReference type="GO" id="GO:0005525">
    <property type="term" value="F:GTP binding"/>
    <property type="evidence" value="ECO:0007669"/>
    <property type="project" value="UniProtKB-UniRule"/>
</dbReference>
<dbReference type="GO" id="GO:0000930">
    <property type="term" value="C:gamma-tubulin complex"/>
    <property type="evidence" value="ECO:0007669"/>
    <property type="project" value="InterPro"/>
</dbReference>
<dbReference type="SUPFAM" id="SSF52490">
    <property type="entry name" value="Tubulin nucleotide-binding domain-like"/>
    <property type="match status" value="1"/>
</dbReference>
<dbReference type="KEGG" id="cten:18247002"/>
<dbReference type="HOGENOM" id="CLU_015718_1_0_1"/>
<dbReference type="InterPro" id="IPR000217">
    <property type="entry name" value="Tubulin"/>
</dbReference>
<dbReference type="STRING" id="590646.G3B2R3"/>
<evidence type="ECO:0000256" key="10">
    <source>
        <dbReference type="SAM" id="MobiDB-lite"/>
    </source>
</evidence>
<dbReference type="PANTHER" id="PTHR11588">
    <property type="entry name" value="TUBULIN"/>
    <property type="match status" value="1"/>
</dbReference>
<reference evidence="12 13" key="1">
    <citation type="journal article" date="2011" name="Proc. Natl. Acad. Sci. U.S.A.">
        <title>Comparative genomics of xylose-fermenting fungi for enhanced biofuel production.</title>
        <authorList>
            <person name="Wohlbach D.J."/>
            <person name="Kuo A."/>
            <person name="Sato T.K."/>
            <person name="Potts K.M."/>
            <person name="Salamov A.A."/>
            <person name="LaButti K.M."/>
            <person name="Sun H."/>
            <person name="Clum A."/>
            <person name="Pangilinan J.L."/>
            <person name="Lindquist E.A."/>
            <person name="Lucas S."/>
            <person name="Lapidus A."/>
            <person name="Jin M."/>
            <person name="Gunawan C."/>
            <person name="Balan V."/>
            <person name="Dale B.E."/>
            <person name="Jeffries T.W."/>
            <person name="Zinkel R."/>
            <person name="Barry K.W."/>
            <person name="Grigoriev I.V."/>
            <person name="Gasch A.P."/>
        </authorList>
    </citation>
    <scope>NUCLEOTIDE SEQUENCE [LARGE SCALE GENOMIC DNA]</scope>
    <source>
        <strain evidence="13">ATCC 10573 / BCRC 21748 / CBS 615 / JCM 9827 / NBRC 10315 / NRRL Y-1498 / VKM Y-70</strain>
    </source>
</reference>
<dbReference type="GO" id="GO:0005874">
    <property type="term" value="C:microtubule"/>
    <property type="evidence" value="ECO:0007669"/>
    <property type="project" value="UniProtKB-KW"/>
</dbReference>
<evidence type="ECO:0000256" key="8">
    <source>
        <dbReference type="ARBA" id="ARBA00023212"/>
    </source>
</evidence>
<evidence type="ECO:0000256" key="3">
    <source>
        <dbReference type="ARBA" id="ARBA00018848"/>
    </source>
</evidence>
<evidence type="ECO:0000256" key="2">
    <source>
        <dbReference type="ARBA" id="ARBA00009636"/>
    </source>
</evidence>
<dbReference type="OrthoDB" id="10249382at2759"/>
<dbReference type="InterPro" id="IPR017975">
    <property type="entry name" value="Tubulin_CS"/>
</dbReference>
<dbReference type="PRINTS" id="PR01164">
    <property type="entry name" value="GAMMATUBULIN"/>
</dbReference>